<sequence>MKNQIILIFFVSALLIGFLVYIGPFNQSLGLQLLFLFFTGVMAFATYKNKYKVPFVVLSVSFFVSLSSIMLLVIK</sequence>
<feature type="transmembrane region" description="Helical" evidence="1">
    <location>
        <begin position="5"/>
        <end position="23"/>
    </location>
</feature>
<protein>
    <submittedName>
        <fullName evidence="2">Uncharacterized protein</fullName>
    </submittedName>
</protein>
<dbReference type="AlphaFoldDB" id="A0A0P6VTH8"/>
<gene>
    <name evidence="2" type="ORF">AM506_21295</name>
</gene>
<evidence type="ECO:0000313" key="3">
    <source>
        <dbReference type="Proteomes" id="UP000050398"/>
    </source>
</evidence>
<feature type="transmembrane region" description="Helical" evidence="1">
    <location>
        <begin position="29"/>
        <end position="47"/>
    </location>
</feature>
<name>A0A0P6VTH8_9BACI</name>
<comment type="caution">
    <text evidence="2">The sequence shown here is derived from an EMBL/GenBank/DDBJ whole genome shotgun (WGS) entry which is preliminary data.</text>
</comment>
<evidence type="ECO:0000313" key="2">
    <source>
        <dbReference type="EMBL" id="KPL57608.1"/>
    </source>
</evidence>
<accession>A0A0P6VTH8</accession>
<evidence type="ECO:0000256" key="1">
    <source>
        <dbReference type="SAM" id="Phobius"/>
    </source>
</evidence>
<feature type="transmembrane region" description="Helical" evidence="1">
    <location>
        <begin position="54"/>
        <end position="74"/>
    </location>
</feature>
<dbReference type="Proteomes" id="UP000050398">
    <property type="component" value="Unassembled WGS sequence"/>
</dbReference>
<keyword evidence="1" id="KW-0812">Transmembrane</keyword>
<reference evidence="2 3" key="1">
    <citation type="submission" date="2015-08" db="EMBL/GenBank/DDBJ databases">
        <title>Draft Genome Sequence of Bacillus vietnamensis UCD-SED5.</title>
        <authorList>
            <person name="Lee R.D."/>
            <person name="Jospin G."/>
            <person name="Lang J.M."/>
            <person name="Coil D.A."/>
            <person name="Eisen J.A."/>
        </authorList>
    </citation>
    <scope>NUCLEOTIDE SEQUENCE [LARGE SCALE GENOMIC DNA]</scope>
    <source>
        <strain evidence="2 3">UCD-SED5</strain>
    </source>
</reference>
<dbReference type="PATRIC" id="fig|218284.4.peg.3064"/>
<keyword evidence="1" id="KW-0472">Membrane</keyword>
<keyword evidence="1" id="KW-1133">Transmembrane helix</keyword>
<organism evidence="2 3">
    <name type="scientific">Rossellomorea vietnamensis</name>
    <dbReference type="NCBI Taxonomy" id="218284"/>
    <lineage>
        <taxon>Bacteria</taxon>
        <taxon>Bacillati</taxon>
        <taxon>Bacillota</taxon>
        <taxon>Bacilli</taxon>
        <taxon>Bacillales</taxon>
        <taxon>Bacillaceae</taxon>
        <taxon>Rossellomorea</taxon>
    </lineage>
</organism>
<dbReference type="EMBL" id="LIXZ01000038">
    <property type="protein sequence ID" value="KPL57608.1"/>
    <property type="molecule type" value="Genomic_DNA"/>
</dbReference>
<proteinExistence type="predicted"/>